<gene>
    <name evidence="1" type="ORF">OLEA9_A113850</name>
</gene>
<comment type="caution">
    <text evidence="1">The sequence shown here is derived from an EMBL/GenBank/DDBJ whole genome shotgun (WGS) entry which is preliminary data.</text>
</comment>
<dbReference type="Gramene" id="OE9A113850T1">
    <property type="protein sequence ID" value="OE9A113850C1"/>
    <property type="gene ID" value="OE9A113850"/>
</dbReference>
<keyword evidence="2" id="KW-1185">Reference proteome</keyword>
<dbReference type="Proteomes" id="UP000594638">
    <property type="component" value="Unassembled WGS sequence"/>
</dbReference>
<sequence length="118" mass="13075">MLYPAFSLESMGGFFQNSNCKCLLSDIFSIYLIGRPLVSGTHTGTNNNATTEITPNIRNVHDVPIACVKDRKDCATIRFDIQLAVAAMPPQMPQYLREYISELTNHGTVPVPGEKNMI</sequence>
<protein>
    <submittedName>
        <fullName evidence="1">Uncharacterized protein</fullName>
    </submittedName>
</protein>
<organism evidence="1 2">
    <name type="scientific">Olea europaea subsp. europaea</name>
    <dbReference type="NCBI Taxonomy" id="158383"/>
    <lineage>
        <taxon>Eukaryota</taxon>
        <taxon>Viridiplantae</taxon>
        <taxon>Streptophyta</taxon>
        <taxon>Embryophyta</taxon>
        <taxon>Tracheophyta</taxon>
        <taxon>Spermatophyta</taxon>
        <taxon>Magnoliopsida</taxon>
        <taxon>eudicotyledons</taxon>
        <taxon>Gunneridae</taxon>
        <taxon>Pentapetalae</taxon>
        <taxon>asterids</taxon>
        <taxon>lamiids</taxon>
        <taxon>Lamiales</taxon>
        <taxon>Oleaceae</taxon>
        <taxon>Oleeae</taxon>
        <taxon>Olea</taxon>
    </lineage>
</organism>
<evidence type="ECO:0000313" key="2">
    <source>
        <dbReference type="Proteomes" id="UP000594638"/>
    </source>
</evidence>
<dbReference type="AlphaFoldDB" id="A0A8S0PVQ0"/>
<dbReference type="OrthoDB" id="10441860at2759"/>
<reference evidence="1 2" key="1">
    <citation type="submission" date="2019-12" db="EMBL/GenBank/DDBJ databases">
        <authorList>
            <person name="Alioto T."/>
            <person name="Alioto T."/>
            <person name="Gomez Garrido J."/>
        </authorList>
    </citation>
    <scope>NUCLEOTIDE SEQUENCE [LARGE SCALE GENOMIC DNA]</scope>
</reference>
<proteinExistence type="predicted"/>
<name>A0A8S0PVQ0_OLEEU</name>
<accession>A0A8S0PVQ0</accession>
<evidence type="ECO:0000313" key="1">
    <source>
        <dbReference type="EMBL" id="CAA2958641.1"/>
    </source>
</evidence>
<dbReference type="EMBL" id="CACTIH010000276">
    <property type="protein sequence ID" value="CAA2958641.1"/>
    <property type="molecule type" value="Genomic_DNA"/>
</dbReference>